<gene>
    <name evidence="1" type="ORF">DYB32_010601</name>
</gene>
<reference evidence="1 2" key="1">
    <citation type="submission" date="2018-08" db="EMBL/GenBank/DDBJ databases">
        <title>Aphanomyces genome sequencing and annotation.</title>
        <authorList>
            <person name="Minardi D."/>
            <person name="Oidtmann B."/>
            <person name="Van Der Giezen M."/>
            <person name="Studholme D.J."/>
        </authorList>
    </citation>
    <scope>NUCLEOTIDE SEQUENCE [LARGE SCALE GENOMIC DNA]</scope>
    <source>
        <strain evidence="1 2">NJM0002</strain>
    </source>
</reference>
<organism evidence="1 2">
    <name type="scientific">Aphanomyces invadans</name>
    <dbReference type="NCBI Taxonomy" id="157072"/>
    <lineage>
        <taxon>Eukaryota</taxon>
        <taxon>Sar</taxon>
        <taxon>Stramenopiles</taxon>
        <taxon>Oomycota</taxon>
        <taxon>Saprolegniomycetes</taxon>
        <taxon>Saprolegniales</taxon>
        <taxon>Verrucalvaceae</taxon>
        <taxon>Aphanomyces</taxon>
    </lineage>
</organism>
<keyword evidence="2" id="KW-1185">Reference proteome</keyword>
<evidence type="ECO:0000313" key="2">
    <source>
        <dbReference type="Proteomes" id="UP000285060"/>
    </source>
</evidence>
<dbReference type="AlphaFoldDB" id="A0A3R6YW59"/>
<sequence length="315" mass="36491">MDVGVYCGAKRKEATTVNAKLQRKRSYNRERLRHKTLAYKADVLALTTEIDRLRATLAAMTFDRKETQLPWQDVAQVFLSDRAMVEYQLKCLSKQVVDQDKLNRIMMRWLTTSQSPIHVTSFMGGSYLTRSQCSDHSTPIRVAVSMTPYYRVDVHEGEDQSYYVMEEYKQRVEPMALALVSSILHRMYFEFVDGDQVNDAQGDKLRYLRYTSLYGRARNQIFHENMLVRAYDDPVHSRYVIFTHSISDDSKYPQDIQSDWTAWLGTTELEQDPDCFVGSSPKLCLPQKQSSNTATSQMDCGGDRDPLLWKKNVQL</sequence>
<accession>A0A3R6YW59</accession>
<dbReference type="EMBL" id="QUSY01003607">
    <property type="protein sequence ID" value="RHY16915.1"/>
    <property type="molecule type" value="Genomic_DNA"/>
</dbReference>
<evidence type="ECO:0000313" key="1">
    <source>
        <dbReference type="EMBL" id="RHY16915.1"/>
    </source>
</evidence>
<protein>
    <submittedName>
        <fullName evidence="1">Uncharacterized protein</fullName>
    </submittedName>
</protein>
<dbReference type="VEuPathDB" id="FungiDB:H310_09266"/>
<name>A0A3R6YW59_9STRA</name>
<comment type="caution">
    <text evidence="1">The sequence shown here is derived from an EMBL/GenBank/DDBJ whole genome shotgun (WGS) entry which is preliminary data.</text>
</comment>
<dbReference type="Proteomes" id="UP000285060">
    <property type="component" value="Unassembled WGS sequence"/>
</dbReference>
<proteinExistence type="predicted"/>